<sequence>MEAQKPDSEASRQPGEKEEMEPEEDLGKLHLATCPTGAWGTHNSHQLKASIRRSEPATKTASGRNPIKPPKQPPNCCKIPPVTVRGRHLEIIRSAAHPNTKITALTWVIGVTSKILNA</sequence>
<dbReference type="Proteomes" id="UP001651158">
    <property type="component" value="Unassembled WGS sequence"/>
</dbReference>
<feature type="compositionally biased region" description="Basic and acidic residues" evidence="1">
    <location>
        <begin position="1"/>
        <end position="17"/>
    </location>
</feature>
<feature type="region of interest" description="Disordered" evidence="1">
    <location>
        <begin position="1"/>
        <end position="77"/>
    </location>
</feature>
<protein>
    <submittedName>
        <fullName evidence="2">Uncharacterized protein</fullName>
    </submittedName>
</protein>
<reference evidence="2 3" key="1">
    <citation type="journal article" date="2022" name="Front. Cell. Infect. Microbiol.">
        <title>The Genomes of Two Strains of Taenia crassiceps the Animal Model for the Study of Human Cysticercosis.</title>
        <authorList>
            <person name="Bobes R.J."/>
            <person name="Estrada K."/>
            <person name="Rios-Valencia D.G."/>
            <person name="Calderon-Gallegos A."/>
            <person name="de la Torre P."/>
            <person name="Carrero J.C."/>
            <person name="Sanchez-Flores A."/>
            <person name="Laclette J.P."/>
        </authorList>
    </citation>
    <scope>NUCLEOTIDE SEQUENCE [LARGE SCALE GENOMIC DNA]</scope>
    <source>
        <strain evidence="2">WFUcys</strain>
    </source>
</reference>
<accession>A0ABR4QBR3</accession>
<evidence type="ECO:0000313" key="2">
    <source>
        <dbReference type="EMBL" id="KAL5106885.1"/>
    </source>
</evidence>
<comment type="caution">
    <text evidence="2">The sequence shown here is derived from an EMBL/GenBank/DDBJ whole genome shotgun (WGS) entry which is preliminary data.</text>
</comment>
<evidence type="ECO:0000313" key="3">
    <source>
        <dbReference type="Proteomes" id="UP001651158"/>
    </source>
</evidence>
<keyword evidence="3" id="KW-1185">Reference proteome</keyword>
<gene>
    <name evidence="2" type="ORF">TcWFU_005821</name>
</gene>
<dbReference type="EMBL" id="JAKROA010000005">
    <property type="protein sequence ID" value="KAL5106885.1"/>
    <property type="molecule type" value="Genomic_DNA"/>
</dbReference>
<organism evidence="2 3">
    <name type="scientific">Taenia crassiceps</name>
    <dbReference type="NCBI Taxonomy" id="6207"/>
    <lineage>
        <taxon>Eukaryota</taxon>
        <taxon>Metazoa</taxon>
        <taxon>Spiralia</taxon>
        <taxon>Lophotrochozoa</taxon>
        <taxon>Platyhelminthes</taxon>
        <taxon>Cestoda</taxon>
        <taxon>Eucestoda</taxon>
        <taxon>Cyclophyllidea</taxon>
        <taxon>Taeniidae</taxon>
        <taxon>Taenia</taxon>
    </lineage>
</organism>
<name>A0ABR4QBR3_9CEST</name>
<evidence type="ECO:0000256" key="1">
    <source>
        <dbReference type="SAM" id="MobiDB-lite"/>
    </source>
</evidence>
<proteinExistence type="predicted"/>